<name>A0ABY8APL6_9GAMM</name>
<reference evidence="1 2" key="1">
    <citation type="submission" date="2023-02" db="EMBL/GenBank/DDBJ databases">
        <title>Genome Sequence of L. cardiaca H63T.</title>
        <authorList>
            <person name="Lopez A.E."/>
            <person name="Cianciotto N.P."/>
        </authorList>
    </citation>
    <scope>NUCLEOTIDE SEQUENCE [LARGE SCALE GENOMIC DNA]</scope>
    <source>
        <strain evidence="1 2">H63</strain>
    </source>
</reference>
<dbReference type="RefSeq" id="WP_275088197.1">
    <property type="nucleotide sequence ID" value="NZ_CP119078.1"/>
</dbReference>
<evidence type="ECO:0000313" key="1">
    <source>
        <dbReference type="EMBL" id="WED42374.1"/>
    </source>
</evidence>
<dbReference type="Proteomes" id="UP001222087">
    <property type="component" value="Chromosome"/>
</dbReference>
<gene>
    <name evidence="1" type="ORF">PXX05_10640</name>
</gene>
<accession>A0ABY8APL6</accession>
<sequence>MIIAAAVNLEKALIGIGNKLEKKYGVDNKKYQIIQSKISQLRDATEQFTRDFAKPIDESQNYHEIISQLDKTLRQSIGTYVKAVEITRAEAMTLAETVEKDKRRFHGFFHKNYDLVSKLNAALENSSNVLKNVMVKK</sequence>
<dbReference type="EMBL" id="CP119078">
    <property type="protein sequence ID" value="WED42374.1"/>
    <property type="molecule type" value="Genomic_DNA"/>
</dbReference>
<keyword evidence="2" id="KW-1185">Reference proteome</keyword>
<organism evidence="1 2">
    <name type="scientific">Legionella cardiaca</name>
    <dbReference type="NCBI Taxonomy" id="1071983"/>
    <lineage>
        <taxon>Bacteria</taxon>
        <taxon>Pseudomonadati</taxon>
        <taxon>Pseudomonadota</taxon>
        <taxon>Gammaproteobacteria</taxon>
        <taxon>Legionellales</taxon>
        <taxon>Legionellaceae</taxon>
        <taxon>Legionella</taxon>
    </lineage>
</organism>
<proteinExistence type="predicted"/>
<protein>
    <submittedName>
        <fullName evidence="1">Uncharacterized protein</fullName>
    </submittedName>
</protein>
<evidence type="ECO:0000313" key="2">
    <source>
        <dbReference type="Proteomes" id="UP001222087"/>
    </source>
</evidence>